<evidence type="ECO:0000256" key="1">
    <source>
        <dbReference type="ARBA" id="ARBA00004141"/>
    </source>
</evidence>
<dbReference type="PANTHER" id="PTHR33596:SF23">
    <property type="entry name" value="COLD-REGULATED 413 PLASMA MEMBRANE PROTEIN 2"/>
    <property type="match status" value="1"/>
</dbReference>
<accession>A0A4S4ES63</accession>
<feature type="transmembrane region" description="Helical" evidence="6">
    <location>
        <begin position="194"/>
        <end position="212"/>
    </location>
</feature>
<dbReference type="AlphaFoldDB" id="A0A4S4ES63"/>
<feature type="transmembrane region" description="Helical" evidence="6">
    <location>
        <begin position="134"/>
        <end position="153"/>
    </location>
</feature>
<dbReference type="PANTHER" id="PTHR33596">
    <property type="entry name" value="COLD-REGULATED 413 PLASMA MEMBRANE PROTEIN 2"/>
    <property type="match status" value="1"/>
</dbReference>
<evidence type="ECO:0000256" key="2">
    <source>
        <dbReference type="ARBA" id="ARBA00005852"/>
    </source>
</evidence>
<evidence type="ECO:0000256" key="5">
    <source>
        <dbReference type="ARBA" id="ARBA00023136"/>
    </source>
</evidence>
<sequence>MIIKQNKIPTLYIQLKTSTVGTHTTNTRTRSLLGVRFFFFIRSDLCEKMGRKMEYLAMKTDHPAPTQSMNSDMNELKIAAKRLINDATKVGGLGFGTSFLEWVSSFAAIGEFGKWVTFIAVVLRLFFPRYFPDWLEMPGSLILLLVVAPNFFAHTLRENWVGVFICLIIGCYLLQEHIRASGGFRNSFTQTNGISNTLGIILLLVYPIWALVVDFI</sequence>
<evidence type="ECO:0000313" key="7">
    <source>
        <dbReference type="EMBL" id="THG19205.1"/>
    </source>
</evidence>
<dbReference type="EMBL" id="SDRB02002540">
    <property type="protein sequence ID" value="THG19205.1"/>
    <property type="molecule type" value="Genomic_DNA"/>
</dbReference>
<dbReference type="Pfam" id="PF05562">
    <property type="entry name" value="WCOR413"/>
    <property type="match status" value="2"/>
</dbReference>
<evidence type="ECO:0000313" key="8">
    <source>
        <dbReference type="Proteomes" id="UP000306102"/>
    </source>
</evidence>
<evidence type="ECO:0000256" key="6">
    <source>
        <dbReference type="SAM" id="Phobius"/>
    </source>
</evidence>
<keyword evidence="8" id="KW-1185">Reference proteome</keyword>
<reference evidence="7 8" key="1">
    <citation type="journal article" date="2018" name="Proc. Natl. Acad. Sci. U.S.A.">
        <title>Draft genome sequence of Camellia sinensis var. sinensis provides insights into the evolution of the tea genome and tea quality.</title>
        <authorList>
            <person name="Wei C."/>
            <person name="Yang H."/>
            <person name="Wang S."/>
            <person name="Zhao J."/>
            <person name="Liu C."/>
            <person name="Gao L."/>
            <person name="Xia E."/>
            <person name="Lu Y."/>
            <person name="Tai Y."/>
            <person name="She G."/>
            <person name="Sun J."/>
            <person name="Cao H."/>
            <person name="Tong W."/>
            <person name="Gao Q."/>
            <person name="Li Y."/>
            <person name="Deng W."/>
            <person name="Jiang X."/>
            <person name="Wang W."/>
            <person name="Chen Q."/>
            <person name="Zhang S."/>
            <person name="Li H."/>
            <person name="Wu J."/>
            <person name="Wang P."/>
            <person name="Li P."/>
            <person name="Shi C."/>
            <person name="Zheng F."/>
            <person name="Jian J."/>
            <person name="Huang B."/>
            <person name="Shan D."/>
            <person name="Shi M."/>
            <person name="Fang C."/>
            <person name="Yue Y."/>
            <person name="Li F."/>
            <person name="Li D."/>
            <person name="Wei S."/>
            <person name="Han B."/>
            <person name="Jiang C."/>
            <person name="Yin Y."/>
            <person name="Xia T."/>
            <person name="Zhang Z."/>
            <person name="Bennetzen J.L."/>
            <person name="Zhao S."/>
            <person name="Wan X."/>
        </authorList>
    </citation>
    <scope>NUCLEOTIDE SEQUENCE [LARGE SCALE GENOMIC DNA]</scope>
    <source>
        <strain evidence="8">cv. Shuchazao</strain>
        <tissue evidence="7">Leaf</tissue>
    </source>
</reference>
<dbReference type="GO" id="GO:0016020">
    <property type="term" value="C:membrane"/>
    <property type="evidence" value="ECO:0007669"/>
    <property type="project" value="UniProtKB-SubCell"/>
</dbReference>
<proteinExistence type="inferred from homology"/>
<protein>
    <submittedName>
        <fullName evidence="7">Uncharacterized protein</fullName>
    </submittedName>
</protein>
<comment type="similarity">
    <text evidence="2">Belongs to the Cold-regulated 413 protein family.</text>
</comment>
<feature type="transmembrane region" description="Helical" evidence="6">
    <location>
        <begin position="159"/>
        <end position="174"/>
    </location>
</feature>
<dbReference type="InterPro" id="IPR008892">
    <property type="entry name" value="COR413"/>
</dbReference>
<keyword evidence="4 6" id="KW-1133">Transmembrane helix</keyword>
<keyword evidence="3 6" id="KW-0812">Transmembrane</keyword>
<evidence type="ECO:0000256" key="3">
    <source>
        <dbReference type="ARBA" id="ARBA00022692"/>
    </source>
</evidence>
<keyword evidence="5 6" id="KW-0472">Membrane</keyword>
<evidence type="ECO:0000256" key="4">
    <source>
        <dbReference type="ARBA" id="ARBA00022989"/>
    </source>
</evidence>
<comment type="subcellular location">
    <subcellularLocation>
        <location evidence="1">Membrane</location>
        <topology evidence="1">Multi-pass membrane protein</topology>
    </subcellularLocation>
</comment>
<comment type="caution">
    <text evidence="7">The sequence shown here is derived from an EMBL/GenBank/DDBJ whole genome shotgun (WGS) entry which is preliminary data.</text>
</comment>
<organism evidence="7 8">
    <name type="scientific">Camellia sinensis var. sinensis</name>
    <name type="common">China tea</name>
    <dbReference type="NCBI Taxonomy" id="542762"/>
    <lineage>
        <taxon>Eukaryota</taxon>
        <taxon>Viridiplantae</taxon>
        <taxon>Streptophyta</taxon>
        <taxon>Embryophyta</taxon>
        <taxon>Tracheophyta</taxon>
        <taxon>Spermatophyta</taxon>
        <taxon>Magnoliopsida</taxon>
        <taxon>eudicotyledons</taxon>
        <taxon>Gunneridae</taxon>
        <taxon>Pentapetalae</taxon>
        <taxon>asterids</taxon>
        <taxon>Ericales</taxon>
        <taxon>Theaceae</taxon>
        <taxon>Camellia</taxon>
    </lineage>
</organism>
<dbReference type="Proteomes" id="UP000306102">
    <property type="component" value="Unassembled WGS sequence"/>
</dbReference>
<name>A0A4S4ES63_CAMSN</name>
<gene>
    <name evidence="7" type="ORF">TEA_019745</name>
</gene>